<reference evidence="1 2" key="1">
    <citation type="submission" date="2018-11" db="EMBL/GenBank/DDBJ databases">
        <authorList>
            <person name="Na S.W."/>
            <person name="Baik M."/>
        </authorList>
    </citation>
    <scope>NUCLEOTIDE SEQUENCE [LARGE SCALE GENOMIC DNA]</scope>
    <source>
        <strain evidence="1 2">E39</strain>
    </source>
</reference>
<gene>
    <name evidence="1" type="ORF">C7Y71_009890</name>
</gene>
<organism evidence="1 2">
    <name type="scientific">Pseudoprevotella muciniphila</name>
    <dbReference type="NCBI Taxonomy" id="2133944"/>
    <lineage>
        <taxon>Bacteria</taxon>
        <taxon>Pseudomonadati</taxon>
        <taxon>Bacteroidota</taxon>
        <taxon>Bacteroidia</taxon>
        <taxon>Bacteroidales</taxon>
        <taxon>Prevotellaceae</taxon>
        <taxon>Pseudoprevotella</taxon>
    </lineage>
</organism>
<evidence type="ECO:0000313" key="2">
    <source>
        <dbReference type="Proteomes" id="UP000249375"/>
    </source>
</evidence>
<accession>A0A5P8E8K0</accession>
<name>A0A5P8E8K0_9BACT</name>
<dbReference type="OrthoDB" id="10013810at2"/>
<proteinExistence type="predicted"/>
<dbReference type="EMBL" id="CP033459">
    <property type="protein sequence ID" value="QFQ13293.1"/>
    <property type="molecule type" value="Genomic_DNA"/>
</dbReference>
<sequence>MKKIRIGKDININWQIKIDGQSRELSAYNLSLFLHHDAVALRMPLDFETDGDTIISSVLGKDQKHTGIYRLTLWLNKGSANQSVLDSSNAFCLVPRTELEGGEDDDNLNTETLNLTGDLSTDPIKKIEAIESLIPTQVSPNTIDLDLKNKDGEVVLKLPFATARASGVVNPTIYDRLINSLPGRNLGTFATFEELDQAVLRYTDYKYGVFVTYGMVNDYSGSLCCLNLPAGEDLVVQYFFRVQNGKRTLFSRIAYCDPATGNYRTRGKQDIQNANI</sequence>
<evidence type="ECO:0000313" key="1">
    <source>
        <dbReference type="EMBL" id="QFQ13293.1"/>
    </source>
</evidence>
<keyword evidence="2" id="KW-1185">Reference proteome</keyword>
<dbReference type="AlphaFoldDB" id="A0A5P8E8K0"/>
<dbReference type="RefSeq" id="WP_111897524.1">
    <property type="nucleotide sequence ID" value="NZ_CP033459.1"/>
</dbReference>
<protein>
    <submittedName>
        <fullName evidence="1">Uncharacterized protein</fullName>
    </submittedName>
</protein>
<dbReference type="Proteomes" id="UP000249375">
    <property type="component" value="Chromosome"/>
</dbReference>
<dbReference type="KEGG" id="alq:C7Y71_009890"/>